<keyword evidence="2" id="KW-1185">Reference proteome</keyword>
<accession>A0A7U2EYK7</accession>
<name>A0A7U2EYK7_PHANO</name>
<evidence type="ECO:0000313" key="1">
    <source>
        <dbReference type="EMBL" id="QRC95312.1"/>
    </source>
</evidence>
<reference evidence="2" key="1">
    <citation type="journal article" date="2021" name="BMC Genomics">
        <title>Chromosome-level genome assembly and manually-curated proteome of model necrotroph Parastagonospora nodorum Sn15 reveals a genome-wide trove of candidate effector homologs, and redundancy of virulence-related functions within an accessory chromosome.</title>
        <authorList>
            <person name="Bertazzoni S."/>
            <person name="Jones D.A.B."/>
            <person name="Phan H.T."/>
            <person name="Tan K.-C."/>
            <person name="Hane J.K."/>
        </authorList>
    </citation>
    <scope>NUCLEOTIDE SEQUENCE [LARGE SCALE GENOMIC DNA]</scope>
    <source>
        <strain evidence="2">SN15 / ATCC MYA-4574 / FGSC 10173)</strain>
    </source>
</reference>
<evidence type="ECO:0000313" key="2">
    <source>
        <dbReference type="Proteomes" id="UP000663193"/>
    </source>
</evidence>
<protein>
    <submittedName>
        <fullName evidence="1">Uncharacterized protein</fullName>
    </submittedName>
</protein>
<gene>
    <name evidence="1" type="ORF">JI435_407150</name>
</gene>
<sequence length="58" mass="6820">MLGRFEQCTRCSKKDSEKLESYLSIPRPVICVRWRFSVGRSSCCDVQRKLWQTGSYTI</sequence>
<dbReference type="VEuPathDB" id="FungiDB:JI435_407150"/>
<dbReference type="Proteomes" id="UP000663193">
    <property type="component" value="Chromosome 5"/>
</dbReference>
<proteinExistence type="predicted"/>
<organism evidence="1 2">
    <name type="scientific">Phaeosphaeria nodorum (strain SN15 / ATCC MYA-4574 / FGSC 10173)</name>
    <name type="common">Glume blotch fungus</name>
    <name type="synonym">Parastagonospora nodorum</name>
    <dbReference type="NCBI Taxonomy" id="321614"/>
    <lineage>
        <taxon>Eukaryota</taxon>
        <taxon>Fungi</taxon>
        <taxon>Dikarya</taxon>
        <taxon>Ascomycota</taxon>
        <taxon>Pezizomycotina</taxon>
        <taxon>Dothideomycetes</taxon>
        <taxon>Pleosporomycetidae</taxon>
        <taxon>Pleosporales</taxon>
        <taxon>Pleosporineae</taxon>
        <taxon>Phaeosphaeriaceae</taxon>
        <taxon>Parastagonospora</taxon>
    </lineage>
</organism>
<dbReference type="EMBL" id="CP069027">
    <property type="protein sequence ID" value="QRC95312.1"/>
    <property type="molecule type" value="Genomic_DNA"/>
</dbReference>
<dbReference type="AlphaFoldDB" id="A0A7U2EYK7"/>